<dbReference type="Gene3D" id="2.60.40.180">
    <property type="entry name" value="Transthyretin/hydroxyisourate hydrolase domain"/>
    <property type="match status" value="1"/>
</dbReference>
<dbReference type="PROSITE" id="PS00768">
    <property type="entry name" value="TRANSTHYRETIN_1"/>
    <property type="match status" value="1"/>
</dbReference>
<protein>
    <recommendedName>
        <fullName evidence="8">5-hydroxyisourate hydrolase</fullName>
        <shortName evidence="8">HIU hydrolase</shortName>
        <shortName evidence="8">HIUHase</shortName>
        <ecNumber evidence="8">3.5.2.17</ecNumber>
    </recommendedName>
</protein>
<dbReference type="Proteomes" id="UP001066278">
    <property type="component" value="Unassembled WGS sequence"/>
</dbReference>
<reference evidence="10" key="1">
    <citation type="submission" date="2022-02" db="EMBL/GenBank/DDBJ databases">
        <title>Crop Bioprotection Bacillus Genome Sequencing.</title>
        <authorList>
            <person name="Dunlap C."/>
        </authorList>
    </citation>
    <scope>NUCLEOTIDE SEQUENCE</scope>
    <source>
        <strain evidence="10">T20C13</strain>
    </source>
</reference>
<evidence type="ECO:0000256" key="2">
    <source>
        <dbReference type="ARBA" id="ARBA00002704"/>
    </source>
</evidence>
<evidence type="ECO:0000313" key="11">
    <source>
        <dbReference type="Proteomes" id="UP001066278"/>
    </source>
</evidence>
<organism evidence="10 11">
    <name type="scientific">Bacillus inaquosorum</name>
    <dbReference type="NCBI Taxonomy" id="483913"/>
    <lineage>
        <taxon>Bacteria</taxon>
        <taxon>Bacillati</taxon>
        <taxon>Bacillota</taxon>
        <taxon>Bacilli</taxon>
        <taxon>Bacillales</taxon>
        <taxon>Bacillaceae</taxon>
        <taxon>Bacillus</taxon>
    </lineage>
</organism>
<dbReference type="EC" id="3.5.2.17" evidence="8"/>
<feature type="binding site" evidence="7">
    <location>
        <position position="45"/>
    </location>
    <ligand>
        <name>substrate</name>
    </ligand>
</feature>
<dbReference type="PANTHER" id="PTHR10395:SF7">
    <property type="entry name" value="5-HYDROXYISOURATE HYDROLASE"/>
    <property type="match status" value="1"/>
</dbReference>
<dbReference type="SUPFAM" id="SSF49472">
    <property type="entry name" value="Transthyretin (synonym: prealbumin)"/>
    <property type="match status" value="1"/>
</dbReference>
<dbReference type="PRINTS" id="PR00189">
    <property type="entry name" value="TRNSTHYRETIN"/>
</dbReference>
<name>A0A9Q4EPG6_9BACI</name>
<evidence type="ECO:0000256" key="8">
    <source>
        <dbReference type="RuleBase" id="RU361270"/>
    </source>
</evidence>
<evidence type="ECO:0000256" key="6">
    <source>
        <dbReference type="ARBA" id="ARBA00022801"/>
    </source>
</evidence>
<comment type="caution">
    <text evidence="10">The sequence shown here is derived from an EMBL/GenBank/DDBJ whole genome shotgun (WGS) entry which is preliminary data.</text>
</comment>
<dbReference type="CDD" id="cd05822">
    <property type="entry name" value="TLP_HIUase"/>
    <property type="match status" value="1"/>
</dbReference>
<comment type="similarity">
    <text evidence="3 8">Belongs to the transthyretin family. 5-hydroxyisourate hydrolase subfamily.</text>
</comment>
<evidence type="ECO:0000256" key="1">
    <source>
        <dbReference type="ARBA" id="ARBA00001043"/>
    </source>
</evidence>
<dbReference type="InterPro" id="IPR023418">
    <property type="entry name" value="Thyroxine_BS"/>
</dbReference>
<dbReference type="PROSITE" id="PS00769">
    <property type="entry name" value="TRANSTHYRETIN_2"/>
    <property type="match status" value="1"/>
</dbReference>
<dbReference type="InterPro" id="IPR023419">
    <property type="entry name" value="Transthyretin_CS"/>
</dbReference>
<dbReference type="PANTHER" id="PTHR10395">
    <property type="entry name" value="URICASE AND TRANSTHYRETIN-RELATED"/>
    <property type="match status" value="1"/>
</dbReference>
<evidence type="ECO:0000313" key="10">
    <source>
        <dbReference type="EMBL" id="MCY9228045.1"/>
    </source>
</evidence>
<feature type="domain" description="Transthyretin/hydroxyisourate hydrolase" evidence="9">
    <location>
        <begin position="4"/>
        <end position="116"/>
    </location>
</feature>
<evidence type="ECO:0000259" key="9">
    <source>
        <dbReference type="Pfam" id="PF00576"/>
    </source>
</evidence>
<dbReference type="GO" id="GO:0033971">
    <property type="term" value="F:hydroxyisourate hydrolase activity"/>
    <property type="evidence" value="ECO:0007669"/>
    <property type="project" value="UniProtKB-EC"/>
</dbReference>
<dbReference type="InterPro" id="IPR036817">
    <property type="entry name" value="Transthyretin/HIU_hydrolase_sf"/>
</dbReference>
<accession>A0A9Q4EPG6</accession>
<dbReference type="NCBIfam" id="TIGR02962">
    <property type="entry name" value="hdxy_isourate"/>
    <property type="match status" value="1"/>
</dbReference>
<dbReference type="EMBL" id="JALAXJ010000001">
    <property type="protein sequence ID" value="MCY9228045.1"/>
    <property type="molecule type" value="Genomic_DNA"/>
</dbReference>
<sequence length="117" mass="12809">MGKLTTHILDLTCGKPAANVKIELKRLGEGSSSLVKEAFTNDDGRVDAPLLAGEELVSGEYVMEFHAGDYFARKKAITAGQPFLTIVTVRFQLADPDTDYHIPLLLSPFGYQMYKGS</sequence>
<evidence type="ECO:0000256" key="5">
    <source>
        <dbReference type="ARBA" id="ARBA00022631"/>
    </source>
</evidence>
<dbReference type="RefSeq" id="WP_060399423.1">
    <property type="nucleotide sequence ID" value="NZ_CP096592.1"/>
</dbReference>
<evidence type="ECO:0000256" key="7">
    <source>
        <dbReference type="PIRSR" id="PIRSR600895-51"/>
    </source>
</evidence>
<keyword evidence="5 8" id="KW-0659">Purine metabolism</keyword>
<proteinExistence type="inferred from homology"/>
<gene>
    <name evidence="10" type="primary">uraH</name>
    <name evidence="10" type="ORF">MOE99_01370</name>
</gene>
<comment type="catalytic activity">
    <reaction evidence="1 8">
        <text>5-hydroxyisourate + H2O = 5-hydroxy-2-oxo-4-ureido-2,5-dihydro-1H-imidazole-5-carboxylate + H(+)</text>
        <dbReference type="Rhea" id="RHEA:23736"/>
        <dbReference type="ChEBI" id="CHEBI:15377"/>
        <dbReference type="ChEBI" id="CHEBI:15378"/>
        <dbReference type="ChEBI" id="CHEBI:18072"/>
        <dbReference type="ChEBI" id="CHEBI:58639"/>
        <dbReference type="EC" id="3.5.2.17"/>
    </reaction>
</comment>
<keyword evidence="6 8" id="KW-0378">Hydrolase</keyword>
<evidence type="ECO:0000256" key="4">
    <source>
        <dbReference type="ARBA" id="ARBA00011881"/>
    </source>
</evidence>
<dbReference type="GO" id="GO:0006144">
    <property type="term" value="P:purine nucleobase metabolic process"/>
    <property type="evidence" value="ECO:0007669"/>
    <property type="project" value="UniProtKB-KW"/>
</dbReference>
<feature type="binding site" evidence="7">
    <location>
        <position position="7"/>
    </location>
    <ligand>
        <name>substrate</name>
    </ligand>
</feature>
<comment type="subunit">
    <text evidence="4 8">Homotetramer.</text>
</comment>
<dbReference type="InterPro" id="IPR000895">
    <property type="entry name" value="Transthyretin/HIU_hydrolase"/>
</dbReference>
<dbReference type="InterPro" id="IPR023416">
    <property type="entry name" value="Transthyretin/HIU_hydrolase_d"/>
</dbReference>
<feature type="binding site" evidence="7">
    <location>
        <position position="114"/>
    </location>
    <ligand>
        <name>substrate</name>
    </ligand>
</feature>
<dbReference type="KEGG" id="biq:AN935_16285"/>
<dbReference type="GeneID" id="76979719"/>
<dbReference type="InterPro" id="IPR014306">
    <property type="entry name" value="Hydroxyisourate_hydrolase"/>
</dbReference>
<comment type="function">
    <text evidence="2">Catalyzes the hydrolysis of 5-hydroxyisourate (HIU) to 2-oxo-4-hydroxy-4-carboxy-5-ureidoimidazoline (OHCU).</text>
</comment>
<evidence type="ECO:0000256" key="3">
    <source>
        <dbReference type="ARBA" id="ARBA00009850"/>
    </source>
</evidence>
<dbReference type="Pfam" id="PF00576">
    <property type="entry name" value="Transthyretin"/>
    <property type="match status" value="1"/>
</dbReference>
<dbReference type="AlphaFoldDB" id="A0A9Q4EPG6"/>